<dbReference type="InterPro" id="IPR017930">
    <property type="entry name" value="Myb_dom"/>
</dbReference>
<gene>
    <name evidence="7" type="ORF">C4D60_Mb11t01290</name>
</gene>
<evidence type="ECO:0000256" key="1">
    <source>
        <dbReference type="ARBA" id="ARBA00023015"/>
    </source>
</evidence>
<evidence type="ECO:0000313" key="8">
    <source>
        <dbReference type="Proteomes" id="UP000317650"/>
    </source>
</evidence>
<dbReference type="InterPro" id="IPR006447">
    <property type="entry name" value="Myb_dom_plants"/>
</dbReference>
<name>A0A4S8J2D0_MUSBA</name>
<keyword evidence="4" id="KW-0539">Nucleus</keyword>
<comment type="caution">
    <text evidence="7">The sequence shown here is derived from an EMBL/GenBank/DDBJ whole genome shotgun (WGS) entry which is preliminary data.</text>
</comment>
<evidence type="ECO:0000259" key="6">
    <source>
        <dbReference type="PROSITE" id="PS51294"/>
    </source>
</evidence>
<organism evidence="7 8">
    <name type="scientific">Musa balbisiana</name>
    <name type="common">Banana</name>
    <dbReference type="NCBI Taxonomy" id="52838"/>
    <lineage>
        <taxon>Eukaryota</taxon>
        <taxon>Viridiplantae</taxon>
        <taxon>Streptophyta</taxon>
        <taxon>Embryophyta</taxon>
        <taxon>Tracheophyta</taxon>
        <taxon>Spermatophyta</taxon>
        <taxon>Magnoliopsida</taxon>
        <taxon>Liliopsida</taxon>
        <taxon>Zingiberales</taxon>
        <taxon>Musaceae</taxon>
        <taxon>Musa</taxon>
    </lineage>
</organism>
<dbReference type="InterPro" id="IPR046955">
    <property type="entry name" value="PHR1-like"/>
</dbReference>
<evidence type="ECO:0000313" key="7">
    <source>
        <dbReference type="EMBL" id="THU54934.1"/>
    </source>
</evidence>
<dbReference type="InterPro" id="IPR009057">
    <property type="entry name" value="Homeodomain-like_sf"/>
</dbReference>
<dbReference type="STRING" id="52838.A0A4S8J2D0"/>
<keyword evidence="8" id="KW-1185">Reference proteome</keyword>
<dbReference type="EMBL" id="PYDT01000007">
    <property type="protein sequence ID" value="THU54934.1"/>
    <property type="molecule type" value="Genomic_DNA"/>
</dbReference>
<keyword evidence="3" id="KW-0804">Transcription</keyword>
<evidence type="ECO:0000256" key="4">
    <source>
        <dbReference type="ARBA" id="ARBA00023242"/>
    </source>
</evidence>
<evidence type="ECO:0000256" key="5">
    <source>
        <dbReference type="SAM" id="MobiDB-lite"/>
    </source>
</evidence>
<dbReference type="Pfam" id="PF00249">
    <property type="entry name" value="Myb_DNA-binding"/>
    <property type="match status" value="1"/>
</dbReference>
<dbReference type="PANTHER" id="PTHR31314:SF188">
    <property type="entry name" value="TRANSCRIPTION FACTOR KAN2 ISOFORM X1-RELATED"/>
    <property type="match status" value="1"/>
</dbReference>
<feature type="region of interest" description="Disordered" evidence="5">
    <location>
        <begin position="125"/>
        <end position="155"/>
    </location>
</feature>
<dbReference type="GO" id="GO:0003700">
    <property type="term" value="F:DNA-binding transcription factor activity"/>
    <property type="evidence" value="ECO:0007669"/>
    <property type="project" value="InterPro"/>
</dbReference>
<reference evidence="7 8" key="1">
    <citation type="journal article" date="2019" name="Nat. Plants">
        <title>Genome sequencing of Musa balbisiana reveals subgenome evolution and function divergence in polyploid bananas.</title>
        <authorList>
            <person name="Yao X."/>
        </authorList>
    </citation>
    <scope>NUCLEOTIDE SEQUENCE [LARGE SCALE GENOMIC DNA]</scope>
    <source>
        <strain evidence="8">cv. DH-PKW</strain>
        <tissue evidence="7">Leaves</tissue>
    </source>
</reference>
<dbReference type="PROSITE" id="PS51294">
    <property type="entry name" value="HTH_MYB"/>
    <property type="match status" value="1"/>
</dbReference>
<keyword evidence="1" id="KW-0805">Transcription regulation</keyword>
<dbReference type="Gene3D" id="1.10.10.60">
    <property type="entry name" value="Homeodomain-like"/>
    <property type="match status" value="1"/>
</dbReference>
<dbReference type="PANTHER" id="PTHR31314">
    <property type="entry name" value="MYB FAMILY TRANSCRIPTION FACTOR PHL7-LIKE"/>
    <property type="match status" value="1"/>
</dbReference>
<dbReference type="SUPFAM" id="SSF46689">
    <property type="entry name" value="Homeodomain-like"/>
    <property type="match status" value="1"/>
</dbReference>
<proteinExistence type="predicted"/>
<evidence type="ECO:0000256" key="2">
    <source>
        <dbReference type="ARBA" id="ARBA00023125"/>
    </source>
</evidence>
<dbReference type="FunFam" id="1.10.10.60:FF:000002">
    <property type="entry name" value="Myb family transcription factor"/>
    <property type="match status" value="1"/>
</dbReference>
<keyword evidence="2" id="KW-0238">DNA-binding</keyword>
<dbReference type="AlphaFoldDB" id="A0A4S8J2D0"/>
<dbReference type="GO" id="GO:0003677">
    <property type="term" value="F:DNA binding"/>
    <property type="evidence" value="ECO:0007669"/>
    <property type="project" value="UniProtKB-KW"/>
</dbReference>
<feature type="compositionally biased region" description="Polar residues" evidence="5">
    <location>
        <begin position="142"/>
        <end position="155"/>
    </location>
</feature>
<sequence>MGNCGRNGAVRQYTRSKVPRLRWTPDLHHCFVSAIERLGGQEKATPKLVLQLMDVRGLTISHVKSHLQMYRSLRNDMGRQGKEMLHMRIYRNYLLSFCYEVVVVSNLAMSKQEFLIELQARKQSWNENDGGGADERDDAGSCSYSKPTHQGFQSQSMYSTLPPLKRARMETAATSKSWHCSHFLGERIASQSCFDDYTPAAALGVERGIKEEALRRQKDAALLPFHHSPKFKVSGSRVEESISFKVNVLDHKHRQAARKLRSEEGCKSKCRSHSEATENEEACNCSLSLSLSPYSTQRSDASFAGKGGFGFCSSAGRSISECSAYSGGHRINLDLSMSICGS</sequence>
<dbReference type="NCBIfam" id="TIGR01557">
    <property type="entry name" value="myb_SHAQKYF"/>
    <property type="match status" value="1"/>
</dbReference>
<dbReference type="Proteomes" id="UP000317650">
    <property type="component" value="Chromosome 11"/>
</dbReference>
<feature type="domain" description="HTH myb-type" evidence="6">
    <location>
        <begin position="15"/>
        <end position="75"/>
    </location>
</feature>
<accession>A0A4S8J2D0</accession>
<protein>
    <recommendedName>
        <fullName evidence="6">HTH myb-type domain-containing protein</fullName>
    </recommendedName>
</protein>
<evidence type="ECO:0000256" key="3">
    <source>
        <dbReference type="ARBA" id="ARBA00023163"/>
    </source>
</evidence>
<dbReference type="InterPro" id="IPR001005">
    <property type="entry name" value="SANT/Myb"/>
</dbReference>